<dbReference type="InterPro" id="IPR036864">
    <property type="entry name" value="Zn2-C6_fun-type_DNA-bd_sf"/>
</dbReference>
<proteinExistence type="predicted"/>
<evidence type="ECO:0000313" key="4">
    <source>
        <dbReference type="EMBL" id="KAK0509048.1"/>
    </source>
</evidence>
<dbReference type="GO" id="GO:0000981">
    <property type="term" value="F:DNA-binding transcription factor activity, RNA polymerase II-specific"/>
    <property type="evidence" value="ECO:0007669"/>
    <property type="project" value="InterPro"/>
</dbReference>
<gene>
    <name evidence="4" type="ORF">JMJ35_008419</name>
</gene>
<comment type="caution">
    <text evidence="4">The sequence shown here is derived from an EMBL/GenBank/DDBJ whole genome shotgun (WGS) entry which is preliminary data.</text>
</comment>
<evidence type="ECO:0000313" key="5">
    <source>
        <dbReference type="Proteomes" id="UP001166286"/>
    </source>
</evidence>
<dbReference type="PROSITE" id="PS50048">
    <property type="entry name" value="ZN2_CY6_FUNGAL_2"/>
    <property type="match status" value="1"/>
</dbReference>
<feature type="domain" description="Zn(2)-C6 fungal-type" evidence="3">
    <location>
        <begin position="47"/>
        <end position="83"/>
    </location>
</feature>
<name>A0AA39QWK2_9LECA</name>
<keyword evidence="1" id="KW-0539">Nucleus</keyword>
<dbReference type="Pfam" id="PF00172">
    <property type="entry name" value="Zn_clus"/>
    <property type="match status" value="1"/>
</dbReference>
<dbReference type="EMBL" id="JAFEKC020000019">
    <property type="protein sequence ID" value="KAK0509048.1"/>
    <property type="molecule type" value="Genomic_DNA"/>
</dbReference>
<feature type="region of interest" description="Disordered" evidence="2">
    <location>
        <begin position="1"/>
        <end position="46"/>
    </location>
</feature>
<evidence type="ECO:0000256" key="2">
    <source>
        <dbReference type="SAM" id="MobiDB-lite"/>
    </source>
</evidence>
<reference evidence="4" key="1">
    <citation type="submission" date="2023-03" db="EMBL/GenBank/DDBJ databases">
        <title>Complete genome of Cladonia borealis.</title>
        <authorList>
            <person name="Park H."/>
        </authorList>
    </citation>
    <scope>NUCLEOTIDE SEQUENCE</scope>
    <source>
        <strain evidence="4">ANT050790</strain>
    </source>
</reference>
<dbReference type="SUPFAM" id="SSF57701">
    <property type="entry name" value="Zn2/Cys6 DNA-binding domain"/>
    <property type="match status" value="1"/>
</dbReference>
<dbReference type="Gene3D" id="4.10.240.10">
    <property type="entry name" value="Zn(2)-C6 fungal-type DNA-binding domain"/>
    <property type="match status" value="1"/>
</dbReference>
<dbReference type="InterPro" id="IPR001138">
    <property type="entry name" value="Zn2Cys6_DnaBD"/>
</dbReference>
<dbReference type="SMART" id="SM00066">
    <property type="entry name" value="GAL4"/>
    <property type="match status" value="1"/>
</dbReference>
<protein>
    <recommendedName>
        <fullName evidence="3">Zn(2)-C6 fungal-type domain-containing protein</fullName>
    </recommendedName>
</protein>
<dbReference type="Proteomes" id="UP001166286">
    <property type="component" value="Unassembled WGS sequence"/>
</dbReference>
<dbReference type="AlphaFoldDB" id="A0AA39QWK2"/>
<feature type="compositionally biased region" description="Polar residues" evidence="2">
    <location>
        <begin position="360"/>
        <end position="373"/>
    </location>
</feature>
<dbReference type="GO" id="GO:0008270">
    <property type="term" value="F:zinc ion binding"/>
    <property type="evidence" value="ECO:0007669"/>
    <property type="project" value="InterPro"/>
</dbReference>
<keyword evidence="5" id="KW-1185">Reference proteome</keyword>
<sequence>MAQPRALAYHGSARGYGDGRDEDYSPPNEGSRAGRGDKKPRKRNSVACARCRKRKIKCTGDNHDGHGCEACQQSGTSPSSCFYLRVNSIQMDDAPLQQHPPESEWPYSVPIASAYTSSMPRITTDPRQYALANANMLPPSTVSPYLGQGNGRTTSYSELSNSQYPAAAPRQPISTNYALDHYLTQYEMQSSRHGYPLQITPTPTTGVLNADHSHSWTASSASNRPLYHSPTYDGDLSASYPSSTYQYSAMTGAPIPAVTTEGAPSFPGLSPLSAHLPSTGPSRTLPNPTGIHGSFDGSNTSTQEGNNEIAIMQQQYSKNKDSWDLGRMTTGTSQGSVSSVAPDSISAPGPASSTASSSPDHTTTFGYIPVTPTSSIESGISTADYRCTSIAAPMSNMRGCTTSDAQSSVLINQIPTLHPSFALYSSQPSVGGNDTISTEAARQNGLPAPRILHPQPRRSSSYDLLKASYDNNPQRNRKSVKSSIKSP</sequence>
<feature type="region of interest" description="Disordered" evidence="2">
    <location>
        <begin position="428"/>
        <end position="487"/>
    </location>
</feature>
<dbReference type="CDD" id="cd00067">
    <property type="entry name" value="GAL4"/>
    <property type="match status" value="1"/>
</dbReference>
<feature type="region of interest" description="Disordered" evidence="2">
    <location>
        <begin position="322"/>
        <end position="373"/>
    </location>
</feature>
<evidence type="ECO:0000256" key="1">
    <source>
        <dbReference type="ARBA" id="ARBA00023242"/>
    </source>
</evidence>
<organism evidence="4 5">
    <name type="scientific">Cladonia borealis</name>
    <dbReference type="NCBI Taxonomy" id="184061"/>
    <lineage>
        <taxon>Eukaryota</taxon>
        <taxon>Fungi</taxon>
        <taxon>Dikarya</taxon>
        <taxon>Ascomycota</taxon>
        <taxon>Pezizomycotina</taxon>
        <taxon>Lecanoromycetes</taxon>
        <taxon>OSLEUM clade</taxon>
        <taxon>Lecanoromycetidae</taxon>
        <taxon>Lecanorales</taxon>
        <taxon>Lecanorineae</taxon>
        <taxon>Cladoniaceae</taxon>
        <taxon>Cladonia</taxon>
    </lineage>
</organism>
<evidence type="ECO:0000259" key="3">
    <source>
        <dbReference type="PROSITE" id="PS50048"/>
    </source>
</evidence>
<feature type="compositionally biased region" description="Low complexity" evidence="2">
    <location>
        <begin position="329"/>
        <end position="359"/>
    </location>
</feature>
<feature type="compositionally biased region" description="Polar residues" evidence="2">
    <location>
        <begin position="428"/>
        <end position="441"/>
    </location>
</feature>
<accession>A0AA39QWK2</accession>